<keyword evidence="6" id="KW-0479">Metal-binding</keyword>
<dbReference type="AlphaFoldDB" id="A0A1G2V2X7"/>
<feature type="domain" description="HD/PDEase" evidence="8">
    <location>
        <begin position="30"/>
        <end position="142"/>
    </location>
</feature>
<dbReference type="SUPFAM" id="SSF109604">
    <property type="entry name" value="HD-domain/PDEase-like"/>
    <property type="match status" value="1"/>
</dbReference>
<evidence type="ECO:0000313" key="10">
    <source>
        <dbReference type="Proteomes" id="UP000177697"/>
    </source>
</evidence>
<proteinExistence type="predicted"/>
<comment type="subunit">
    <text evidence="4">Homodimer.</text>
</comment>
<evidence type="ECO:0000256" key="5">
    <source>
        <dbReference type="ARBA" id="ARBA00012964"/>
    </source>
</evidence>
<evidence type="ECO:0000256" key="1">
    <source>
        <dbReference type="ARBA" id="ARBA00001638"/>
    </source>
</evidence>
<evidence type="ECO:0000256" key="2">
    <source>
        <dbReference type="ARBA" id="ARBA00001936"/>
    </source>
</evidence>
<keyword evidence="7" id="KW-0378">Hydrolase</keyword>
<evidence type="ECO:0000256" key="4">
    <source>
        <dbReference type="ARBA" id="ARBA00011738"/>
    </source>
</evidence>
<dbReference type="PANTHER" id="PTHR11845:SF13">
    <property type="entry name" value="5'-DEOXYNUCLEOTIDASE HDDC2"/>
    <property type="match status" value="1"/>
</dbReference>
<dbReference type="Pfam" id="PF13023">
    <property type="entry name" value="HD_3"/>
    <property type="match status" value="1"/>
</dbReference>
<dbReference type="Proteomes" id="UP000177697">
    <property type="component" value="Unassembled WGS sequence"/>
</dbReference>
<dbReference type="PANTHER" id="PTHR11845">
    <property type="entry name" value="5'-DEOXYNUCLEOTIDASE HDDC2"/>
    <property type="match status" value="1"/>
</dbReference>
<dbReference type="SMART" id="SM00471">
    <property type="entry name" value="HDc"/>
    <property type="match status" value="1"/>
</dbReference>
<protein>
    <recommendedName>
        <fullName evidence="5">5'-deoxynucleotidase</fullName>
        <ecNumber evidence="5">3.1.3.89</ecNumber>
    </recommendedName>
</protein>
<dbReference type="Gene3D" id="1.10.3210.10">
    <property type="entry name" value="Hypothetical protein af1432"/>
    <property type="match status" value="1"/>
</dbReference>
<comment type="catalytic activity">
    <reaction evidence="1">
        <text>a 2'-deoxyribonucleoside 5'-phosphate + H2O = a 2'-deoxyribonucleoside + phosphate</text>
        <dbReference type="Rhea" id="RHEA:36167"/>
        <dbReference type="ChEBI" id="CHEBI:15377"/>
        <dbReference type="ChEBI" id="CHEBI:18274"/>
        <dbReference type="ChEBI" id="CHEBI:43474"/>
        <dbReference type="ChEBI" id="CHEBI:65317"/>
        <dbReference type="EC" id="3.1.3.89"/>
    </reaction>
</comment>
<dbReference type="GO" id="GO:0005737">
    <property type="term" value="C:cytoplasm"/>
    <property type="evidence" value="ECO:0007669"/>
    <property type="project" value="TreeGrafter"/>
</dbReference>
<comment type="caution">
    <text evidence="9">The sequence shown here is derived from an EMBL/GenBank/DDBJ whole genome shotgun (WGS) entry which is preliminary data.</text>
</comment>
<gene>
    <name evidence="9" type="ORF">A2431_03700</name>
</gene>
<comment type="cofactor">
    <cofactor evidence="3">
        <name>Co(2+)</name>
        <dbReference type="ChEBI" id="CHEBI:48828"/>
    </cofactor>
</comment>
<dbReference type="GO" id="GO:0046872">
    <property type="term" value="F:metal ion binding"/>
    <property type="evidence" value="ECO:0007669"/>
    <property type="project" value="UniProtKB-KW"/>
</dbReference>
<evidence type="ECO:0000256" key="7">
    <source>
        <dbReference type="ARBA" id="ARBA00022801"/>
    </source>
</evidence>
<name>A0A1G2V2X7_9BACT</name>
<dbReference type="InterPro" id="IPR006674">
    <property type="entry name" value="HD_domain"/>
</dbReference>
<dbReference type="GO" id="GO:0002953">
    <property type="term" value="F:5'-deoxynucleotidase activity"/>
    <property type="evidence" value="ECO:0007669"/>
    <property type="project" value="UniProtKB-EC"/>
</dbReference>
<dbReference type="CDD" id="cd00077">
    <property type="entry name" value="HDc"/>
    <property type="match status" value="1"/>
</dbReference>
<evidence type="ECO:0000256" key="6">
    <source>
        <dbReference type="ARBA" id="ARBA00022723"/>
    </source>
</evidence>
<comment type="cofactor">
    <cofactor evidence="2">
        <name>Mn(2+)</name>
        <dbReference type="ChEBI" id="CHEBI:29035"/>
    </cofactor>
</comment>
<sequence>MNNKKVANFLFEVGILARTPRSGFHFLGTGDQTVAEHINRVSYVGYMLALMDGTVDISKVLQMCLLHDISETRISDLNYVHQKYVERKEDQAHKDITDSIPFGDKMFDLITEYEERKTKESLLVKDADNLEWILALKEEVDTGNTRALSWIKPAIKRLKTKPAQEIAKEIMKTDSNDWWFNKKSQKSKWWVNRNKN</sequence>
<accession>A0A1G2V2X7</accession>
<dbReference type="InterPro" id="IPR039356">
    <property type="entry name" value="YfbR/HDDC2"/>
</dbReference>
<dbReference type="InterPro" id="IPR003607">
    <property type="entry name" value="HD/PDEase_dom"/>
</dbReference>
<evidence type="ECO:0000256" key="3">
    <source>
        <dbReference type="ARBA" id="ARBA00001941"/>
    </source>
</evidence>
<evidence type="ECO:0000259" key="8">
    <source>
        <dbReference type="SMART" id="SM00471"/>
    </source>
</evidence>
<dbReference type="EMBL" id="MHWW01000004">
    <property type="protein sequence ID" value="OHB15960.1"/>
    <property type="molecule type" value="Genomic_DNA"/>
</dbReference>
<reference evidence="9 10" key="1">
    <citation type="journal article" date="2016" name="Nat. Commun.">
        <title>Thousands of microbial genomes shed light on interconnected biogeochemical processes in an aquifer system.</title>
        <authorList>
            <person name="Anantharaman K."/>
            <person name="Brown C.T."/>
            <person name="Hug L.A."/>
            <person name="Sharon I."/>
            <person name="Castelle C.J."/>
            <person name="Probst A.J."/>
            <person name="Thomas B.C."/>
            <person name="Singh A."/>
            <person name="Wilkins M.J."/>
            <person name="Karaoz U."/>
            <person name="Brodie E.L."/>
            <person name="Williams K.H."/>
            <person name="Hubbard S.S."/>
            <person name="Banfield J.F."/>
        </authorList>
    </citation>
    <scope>NUCLEOTIDE SEQUENCE [LARGE SCALE GENOMIC DNA]</scope>
</reference>
<dbReference type="EC" id="3.1.3.89" evidence="5"/>
<evidence type="ECO:0000313" key="9">
    <source>
        <dbReference type="EMBL" id="OHB15960.1"/>
    </source>
</evidence>
<organism evidence="9 10">
    <name type="scientific">Candidatus Zambryskibacteria bacterium RIFOXYC1_FULL_39_10</name>
    <dbReference type="NCBI Taxonomy" id="1802779"/>
    <lineage>
        <taxon>Bacteria</taxon>
        <taxon>Candidatus Zambryskiibacteriota</taxon>
    </lineage>
</organism>